<dbReference type="EMBL" id="JABJNZ010000046">
    <property type="protein sequence ID" value="MBT4870612.1"/>
    <property type="molecule type" value="Genomic_DNA"/>
</dbReference>
<dbReference type="AlphaFoldDB" id="A0A8T5GFC9"/>
<protein>
    <recommendedName>
        <fullName evidence="3">50S ribosomal protein L15</fullName>
    </recommendedName>
</protein>
<feature type="compositionally biased region" description="Gly residues" evidence="4">
    <location>
        <begin position="27"/>
        <end position="37"/>
    </location>
</feature>
<dbReference type="GO" id="GO:0005840">
    <property type="term" value="C:ribosome"/>
    <property type="evidence" value="ECO:0007669"/>
    <property type="project" value="UniProtKB-KW"/>
</dbReference>
<gene>
    <name evidence="6" type="primary">rpl15p</name>
    <name evidence="6" type="ORF">HON47_03500</name>
</gene>
<feature type="region of interest" description="Disordered" evidence="4">
    <location>
        <begin position="1"/>
        <end position="42"/>
    </location>
</feature>
<organism evidence="6 7">
    <name type="scientific">Candidatus Iainarchaeum sp</name>
    <dbReference type="NCBI Taxonomy" id="3101447"/>
    <lineage>
        <taxon>Archaea</taxon>
        <taxon>Candidatus Iainarchaeota</taxon>
        <taxon>Candidatus Iainarchaeia</taxon>
        <taxon>Candidatus Iainarchaeales</taxon>
        <taxon>Candidatus Iainarchaeaceae</taxon>
        <taxon>Candidatus Iainarchaeum</taxon>
    </lineage>
</organism>
<evidence type="ECO:0000256" key="1">
    <source>
        <dbReference type="ARBA" id="ARBA00022980"/>
    </source>
</evidence>
<dbReference type="Gene3D" id="4.10.990.10">
    <property type="match status" value="1"/>
</dbReference>
<evidence type="ECO:0000256" key="4">
    <source>
        <dbReference type="SAM" id="MobiDB-lite"/>
    </source>
</evidence>
<keyword evidence="1 6" id="KW-0689">Ribosomal protein</keyword>
<keyword evidence="2" id="KW-0687">Ribonucleoprotein</keyword>
<feature type="region of interest" description="Disordered" evidence="4">
    <location>
        <begin position="138"/>
        <end position="163"/>
    </location>
</feature>
<dbReference type="Gene3D" id="3.100.10.10">
    <property type="match status" value="1"/>
</dbReference>
<feature type="domain" description="Large ribosomal subunit protein uL15/eL18" evidence="5">
    <location>
        <begin position="67"/>
        <end position="134"/>
    </location>
</feature>
<dbReference type="SUPFAM" id="SSF52080">
    <property type="entry name" value="Ribosomal proteins L15p and L18e"/>
    <property type="match status" value="1"/>
</dbReference>
<dbReference type="InterPro" id="IPR021131">
    <property type="entry name" value="Ribosomal_uL15/eL18"/>
</dbReference>
<evidence type="ECO:0000313" key="6">
    <source>
        <dbReference type="EMBL" id="MBT4870612.1"/>
    </source>
</evidence>
<dbReference type="InterPro" id="IPR036227">
    <property type="entry name" value="Ribosomal_uL15/eL18_sf"/>
</dbReference>
<name>A0A8T5GFC9_9ARCH</name>
<evidence type="ECO:0000256" key="2">
    <source>
        <dbReference type="ARBA" id="ARBA00023274"/>
    </source>
</evidence>
<dbReference type="Pfam" id="PF00828">
    <property type="entry name" value="Ribosomal_L27A"/>
    <property type="match status" value="1"/>
</dbReference>
<evidence type="ECO:0000259" key="5">
    <source>
        <dbReference type="Pfam" id="PF00828"/>
    </source>
</evidence>
<evidence type="ECO:0000256" key="3">
    <source>
        <dbReference type="ARBA" id="ARBA00035497"/>
    </source>
</evidence>
<comment type="caution">
    <text evidence="6">The sequence shown here is derived from an EMBL/GenBank/DDBJ whole genome shotgun (WGS) entry which is preliminary data.</text>
</comment>
<sequence>MTERKRRKKNRVRGERTHSKGDTKNNRGGGNRGGRGRAGATKGKFASLGRLDPKKYRLKPNAHGDAITLGNLDAMLDTLVAKNKVNMDGKKYVVTINSGYEKVLSQGTTTKAIVLKINASKKAIEKITAAGGEFDFPKKGMEEATTSTTEVEEETKEVKVEKE</sequence>
<feature type="compositionally biased region" description="Basic and acidic residues" evidence="4">
    <location>
        <begin position="12"/>
        <end position="25"/>
    </location>
</feature>
<dbReference type="GO" id="GO:1990904">
    <property type="term" value="C:ribonucleoprotein complex"/>
    <property type="evidence" value="ECO:0007669"/>
    <property type="project" value="UniProtKB-KW"/>
</dbReference>
<dbReference type="InterPro" id="IPR027386">
    <property type="entry name" value="Rbsml_uL15_N"/>
</dbReference>
<accession>A0A8T5GFC9</accession>
<dbReference type="Proteomes" id="UP000722459">
    <property type="component" value="Unassembled WGS sequence"/>
</dbReference>
<evidence type="ECO:0000313" key="7">
    <source>
        <dbReference type="Proteomes" id="UP000722459"/>
    </source>
</evidence>
<proteinExistence type="predicted"/>
<feature type="compositionally biased region" description="Basic residues" evidence="4">
    <location>
        <begin position="1"/>
        <end position="11"/>
    </location>
</feature>
<reference evidence="6" key="1">
    <citation type="journal article" date="2021" name="ISME J.">
        <title>Mercury methylation by metabolically versatile and cosmopolitan marine bacteria.</title>
        <authorList>
            <person name="Lin H."/>
            <person name="Ascher D.B."/>
            <person name="Myung Y."/>
            <person name="Lamborg C.H."/>
            <person name="Hallam S.J."/>
            <person name="Gionfriddo C.M."/>
            <person name="Holt K.E."/>
            <person name="Moreau J.W."/>
        </authorList>
    </citation>
    <scope>NUCLEOTIDE SEQUENCE</scope>
    <source>
        <strain evidence="6">SI075_bin30</strain>
    </source>
</reference>